<dbReference type="SMART" id="SM00754">
    <property type="entry name" value="CHRD"/>
    <property type="match status" value="1"/>
</dbReference>
<sequence length="211" mass="22784">MHFSAATLLAVLSAVAVAAPTAEPGRDQQPKQYNKEKYNKDCKEDWEHKWENNDWKKDEKLFYYDAEYYVKATPDQVIANSGAPAPGQPGAKGIFKYGINVAENTICYNITLSGVTGDYMSPAVTATHIHEAVKGKAGPPRLAFPNPKGPDSRRVSYGCLTGPFFVGTNNTAGVDNAAGFHVRQIVANPAGFFTDSHTVQFSAGAVRAQLG</sequence>
<feature type="signal peptide" evidence="1">
    <location>
        <begin position="1"/>
        <end position="18"/>
    </location>
</feature>
<protein>
    <recommendedName>
        <fullName evidence="2">CHRD domain-containing protein</fullName>
    </recommendedName>
</protein>
<dbReference type="OrthoDB" id="3554264at2759"/>
<evidence type="ECO:0000256" key="1">
    <source>
        <dbReference type="SAM" id="SignalP"/>
    </source>
</evidence>
<proteinExistence type="predicted"/>
<evidence type="ECO:0000259" key="2">
    <source>
        <dbReference type="SMART" id="SM00754"/>
    </source>
</evidence>
<keyword evidence="4" id="KW-1185">Reference proteome</keyword>
<organism evidence="3 4">
    <name type="scientific">Phaeosphaeria nodorum (strain SN15 / ATCC MYA-4574 / FGSC 10173)</name>
    <name type="common">Glume blotch fungus</name>
    <name type="synonym">Parastagonospora nodorum</name>
    <dbReference type="NCBI Taxonomy" id="321614"/>
    <lineage>
        <taxon>Eukaryota</taxon>
        <taxon>Fungi</taxon>
        <taxon>Dikarya</taxon>
        <taxon>Ascomycota</taxon>
        <taxon>Pezizomycotina</taxon>
        <taxon>Dothideomycetes</taxon>
        <taxon>Pleosporomycetidae</taxon>
        <taxon>Pleosporales</taxon>
        <taxon>Pleosporineae</taxon>
        <taxon>Phaeosphaeriaceae</taxon>
        <taxon>Parastagonospora</taxon>
    </lineage>
</organism>
<dbReference type="EMBL" id="CP069024">
    <property type="protein sequence ID" value="QRC91750.1"/>
    <property type="molecule type" value="Genomic_DNA"/>
</dbReference>
<name>A0A7U2ERI3_PHANO</name>
<evidence type="ECO:0000313" key="4">
    <source>
        <dbReference type="Proteomes" id="UP000663193"/>
    </source>
</evidence>
<evidence type="ECO:0000313" key="3">
    <source>
        <dbReference type="EMBL" id="QRC91750.1"/>
    </source>
</evidence>
<accession>A0A7U2ERI3</accession>
<dbReference type="AlphaFoldDB" id="A0A7U2ERI3"/>
<dbReference type="KEGG" id="pno:SNOG_01958"/>
<reference evidence="4" key="1">
    <citation type="journal article" date="2021" name="BMC Genomics">
        <title>Chromosome-level genome assembly and manually-curated proteome of model necrotroph Parastagonospora nodorum Sn15 reveals a genome-wide trove of candidate effector homologs, and redundancy of virulence-related functions within an accessory chromosome.</title>
        <authorList>
            <person name="Bertazzoni S."/>
            <person name="Jones D.A.B."/>
            <person name="Phan H.T."/>
            <person name="Tan K.-C."/>
            <person name="Hane J.K."/>
        </authorList>
    </citation>
    <scope>NUCLEOTIDE SEQUENCE [LARGE SCALE GENOMIC DNA]</scope>
    <source>
        <strain evidence="4">SN15 / ATCC MYA-4574 / FGSC 10173)</strain>
    </source>
</reference>
<gene>
    <name evidence="3" type="ORF">JI435_019580</name>
</gene>
<keyword evidence="1" id="KW-0732">Signal</keyword>
<dbReference type="Proteomes" id="UP000663193">
    <property type="component" value="Chromosome 2"/>
</dbReference>
<dbReference type="InterPro" id="IPR010895">
    <property type="entry name" value="CHRD"/>
</dbReference>
<feature type="chain" id="PRO_5034733639" description="CHRD domain-containing protein" evidence="1">
    <location>
        <begin position="19"/>
        <end position="211"/>
    </location>
</feature>
<dbReference type="RefSeq" id="XP_001792580.1">
    <property type="nucleotide sequence ID" value="XM_001792528.1"/>
</dbReference>
<feature type="domain" description="CHRD" evidence="2">
    <location>
        <begin position="73"/>
        <end position="211"/>
    </location>
</feature>
<dbReference type="OMA" id="THIHEGV"/>
<dbReference type="VEuPathDB" id="FungiDB:JI435_019580"/>
<dbReference type="Pfam" id="PF07452">
    <property type="entry name" value="CHRD"/>
    <property type="match status" value="1"/>
</dbReference>